<evidence type="ECO:0000313" key="24">
    <source>
        <dbReference type="Proteomes" id="UP001139450"/>
    </source>
</evidence>
<dbReference type="Gene3D" id="3.90.920.10">
    <property type="entry name" value="DNA primase, PRIM domain"/>
    <property type="match status" value="1"/>
</dbReference>
<organism evidence="23 24">
    <name type="scientific">Mucilaginibacter straminoryzae</name>
    <dbReference type="NCBI Taxonomy" id="2932774"/>
    <lineage>
        <taxon>Bacteria</taxon>
        <taxon>Pseudomonadati</taxon>
        <taxon>Bacteroidota</taxon>
        <taxon>Sphingobacteriia</taxon>
        <taxon>Sphingobacteriales</taxon>
        <taxon>Sphingobacteriaceae</taxon>
        <taxon>Mucilaginibacter</taxon>
    </lineage>
</organism>
<dbReference type="NCBIfam" id="TIGR02776">
    <property type="entry name" value="NHEJ_ligase_prk"/>
    <property type="match status" value="1"/>
</dbReference>
<keyword evidence="10" id="KW-0378">Hydrolase</keyword>
<protein>
    <recommendedName>
        <fullName evidence="2">DNA ligase (ATP)</fullName>
        <ecNumber evidence="2">6.5.1.1</ecNumber>
    </recommendedName>
    <alternativeName>
        <fullName evidence="19">NHEJ DNA polymerase</fullName>
    </alternativeName>
</protein>
<comment type="caution">
    <text evidence="23">The sequence shown here is derived from an EMBL/GenBank/DDBJ whole genome shotgun (WGS) entry which is preliminary data.</text>
</comment>
<dbReference type="GO" id="GO:0005524">
    <property type="term" value="F:ATP binding"/>
    <property type="evidence" value="ECO:0007669"/>
    <property type="project" value="UniProtKB-KW"/>
</dbReference>
<evidence type="ECO:0000259" key="22">
    <source>
        <dbReference type="PROSITE" id="PS50160"/>
    </source>
</evidence>
<dbReference type="AlphaFoldDB" id="A0A9X1X467"/>
<evidence type="ECO:0000256" key="10">
    <source>
        <dbReference type="ARBA" id="ARBA00022801"/>
    </source>
</evidence>
<dbReference type="Pfam" id="PF21686">
    <property type="entry name" value="LigD_Prim-Pol"/>
    <property type="match status" value="1"/>
</dbReference>
<evidence type="ECO:0000256" key="2">
    <source>
        <dbReference type="ARBA" id="ARBA00012727"/>
    </source>
</evidence>
<dbReference type="InterPro" id="IPR014145">
    <property type="entry name" value="LigD_pol_dom"/>
</dbReference>
<feature type="domain" description="ATP-dependent DNA ligase family profile" evidence="22">
    <location>
        <begin position="324"/>
        <end position="418"/>
    </location>
</feature>
<keyword evidence="15" id="KW-0233">DNA recombination</keyword>
<dbReference type="InterPro" id="IPR012310">
    <property type="entry name" value="DNA_ligase_ATP-dep_cent"/>
</dbReference>
<evidence type="ECO:0000256" key="3">
    <source>
        <dbReference type="ARBA" id="ARBA00022598"/>
    </source>
</evidence>
<keyword evidence="5" id="KW-0548">Nucleotidyltransferase</keyword>
<evidence type="ECO:0000256" key="12">
    <source>
        <dbReference type="ARBA" id="ARBA00022840"/>
    </source>
</evidence>
<dbReference type="GO" id="GO:0003887">
    <property type="term" value="F:DNA-directed DNA polymerase activity"/>
    <property type="evidence" value="ECO:0007669"/>
    <property type="project" value="UniProtKB-KW"/>
</dbReference>
<keyword evidence="12" id="KW-0067">ATP-binding</keyword>
<keyword evidence="3 23" id="KW-0436">Ligase</keyword>
<feature type="region of interest" description="Disordered" evidence="21">
    <location>
        <begin position="1"/>
        <end position="26"/>
    </location>
</feature>
<dbReference type="Pfam" id="PF01068">
    <property type="entry name" value="DNA_ligase_A_M"/>
    <property type="match status" value="1"/>
</dbReference>
<name>A0A9X1X467_9SPHI</name>
<dbReference type="GO" id="GO:0003677">
    <property type="term" value="F:DNA binding"/>
    <property type="evidence" value="ECO:0007669"/>
    <property type="project" value="UniProtKB-KW"/>
</dbReference>
<evidence type="ECO:0000256" key="14">
    <source>
        <dbReference type="ARBA" id="ARBA00023125"/>
    </source>
</evidence>
<evidence type="ECO:0000256" key="18">
    <source>
        <dbReference type="ARBA" id="ARBA00023268"/>
    </source>
</evidence>
<evidence type="ECO:0000313" key="23">
    <source>
        <dbReference type="EMBL" id="MCJ8210641.1"/>
    </source>
</evidence>
<dbReference type="Gene3D" id="3.30.1490.70">
    <property type="match status" value="1"/>
</dbReference>
<dbReference type="NCBIfam" id="TIGR02778">
    <property type="entry name" value="ligD_pol"/>
    <property type="match status" value="1"/>
</dbReference>
<dbReference type="NCBIfam" id="TIGR02779">
    <property type="entry name" value="NHEJ_ligase_lig"/>
    <property type="match status" value="1"/>
</dbReference>
<evidence type="ECO:0000256" key="6">
    <source>
        <dbReference type="ARBA" id="ARBA00022722"/>
    </source>
</evidence>
<evidence type="ECO:0000256" key="13">
    <source>
        <dbReference type="ARBA" id="ARBA00022932"/>
    </source>
</evidence>
<dbReference type="GO" id="GO:0006310">
    <property type="term" value="P:DNA recombination"/>
    <property type="evidence" value="ECO:0007669"/>
    <property type="project" value="UniProtKB-KW"/>
</dbReference>
<dbReference type="GO" id="GO:0046872">
    <property type="term" value="F:metal ion binding"/>
    <property type="evidence" value="ECO:0007669"/>
    <property type="project" value="UniProtKB-KW"/>
</dbReference>
<proteinExistence type="predicted"/>
<evidence type="ECO:0000256" key="7">
    <source>
        <dbReference type="ARBA" id="ARBA00022723"/>
    </source>
</evidence>
<keyword evidence="18" id="KW-0511">Multifunctional enzyme</keyword>
<dbReference type="EC" id="6.5.1.1" evidence="2"/>
<dbReference type="InterPro" id="IPR012340">
    <property type="entry name" value="NA-bd_OB-fold"/>
</dbReference>
<dbReference type="Proteomes" id="UP001139450">
    <property type="component" value="Unassembled WGS sequence"/>
</dbReference>
<accession>A0A9X1X467</accession>
<evidence type="ECO:0000256" key="19">
    <source>
        <dbReference type="ARBA" id="ARBA00029943"/>
    </source>
</evidence>
<keyword evidence="13" id="KW-0239">DNA-directed DNA polymerase</keyword>
<evidence type="ECO:0000256" key="5">
    <source>
        <dbReference type="ARBA" id="ARBA00022695"/>
    </source>
</evidence>
<keyword evidence="17" id="KW-0464">Manganese</keyword>
<dbReference type="NCBIfam" id="TIGR02777">
    <property type="entry name" value="LigD_PE_dom"/>
    <property type="match status" value="1"/>
</dbReference>
<dbReference type="InterPro" id="IPR014144">
    <property type="entry name" value="LigD_PE_domain"/>
</dbReference>
<dbReference type="GO" id="GO:0004527">
    <property type="term" value="F:exonuclease activity"/>
    <property type="evidence" value="ECO:0007669"/>
    <property type="project" value="UniProtKB-KW"/>
</dbReference>
<keyword evidence="7" id="KW-0479">Metal-binding</keyword>
<dbReference type="Pfam" id="PF04679">
    <property type="entry name" value="DNA_ligase_A_C"/>
    <property type="match status" value="1"/>
</dbReference>
<evidence type="ECO:0000256" key="21">
    <source>
        <dbReference type="SAM" id="MobiDB-lite"/>
    </source>
</evidence>
<dbReference type="InterPro" id="IPR014146">
    <property type="entry name" value="LigD_ligase_dom"/>
</dbReference>
<evidence type="ECO:0000256" key="15">
    <source>
        <dbReference type="ARBA" id="ARBA00023172"/>
    </source>
</evidence>
<evidence type="ECO:0000256" key="8">
    <source>
        <dbReference type="ARBA" id="ARBA00022741"/>
    </source>
</evidence>
<evidence type="ECO:0000256" key="17">
    <source>
        <dbReference type="ARBA" id="ARBA00023211"/>
    </source>
</evidence>
<dbReference type="PANTHER" id="PTHR42705">
    <property type="entry name" value="BIFUNCTIONAL NON-HOMOLOGOUS END JOINING PROTEIN LIGD"/>
    <property type="match status" value="1"/>
</dbReference>
<dbReference type="InterPro" id="IPR052171">
    <property type="entry name" value="NHEJ_LigD"/>
</dbReference>
<feature type="region of interest" description="Disordered" evidence="21">
    <location>
        <begin position="190"/>
        <end position="234"/>
    </location>
</feature>
<evidence type="ECO:0000256" key="1">
    <source>
        <dbReference type="ARBA" id="ARBA00001936"/>
    </source>
</evidence>
<keyword evidence="11" id="KW-0269">Exonuclease</keyword>
<dbReference type="RefSeq" id="WP_245130478.1">
    <property type="nucleotide sequence ID" value="NZ_JALJEJ010000005.1"/>
</dbReference>
<dbReference type="SUPFAM" id="SSF50249">
    <property type="entry name" value="Nucleic acid-binding proteins"/>
    <property type="match status" value="1"/>
</dbReference>
<comment type="cofactor">
    <cofactor evidence="1">
        <name>Mn(2+)</name>
        <dbReference type="ChEBI" id="CHEBI:29035"/>
    </cofactor>
</comment>
<evidence type="ECO:0000256" key="20">
    <source>
        <dbReference type="ARBA" id="ARBA00034003"/>
    </source>
</evidence>
<evidence type="ECO:0000256" key="16">
    <source>
        <dbReference type="ARBA" id="ARBA00023204"/>
    </source>
</evidence>
<feature type="compositionally biased region" description="Basic and acidic residues" evidence="21">
    <location>
        <begin position="190"/>
        <end position="222"/>
    </location>
</feature>
<dbReference type="EMBL" id="JALJEJ010000005">
    <property type="protein sequence ID" value="MCJ8210641.1"/>
    <property type="molecule type" value="Genomic_DNA"/>
</dbReference>
<dbReference type="InterPro" id="IPR014143">
    <property type="entry name" value="NHEJ_ligase_prk"/>
</dbReference>
<keyword evidence="9" id="KW-0227">DNA damage</keyword>
<dbReference type="Gene3D" id="3.30.470.30">
    <property type="entry name" value="DNA ligase/mRNA capping enzyme"/>
    <property type="match status" value="1"/>
</dbReference>
<keyword evidence="24" id="KW-1185">Reference proteome</keyword>
<dbReference type="SUPFAM" id="SSF56091">
    <property type="entry name" value="DNA ligase/mRNA capping enzyme, catalytic domain"/>
    <property type="match status" value="1"/>
</dbReference>
<dbReference type="GO" id="GO:0006281">
    <property type="term" value="P:DNA repair"/>
    <property type="evidence" value="ECO:0007669"/>
    <property type="project" value="UniProtKB-KW"/>
</dbReference>
<keyword evidence="4" id="KW-0808">Transferase</keyword>
<dbReference type="GO" id="GO:0003910">
    <property type="term" value="F:DNA ligase (ATP) activity"/>
    <property type="evidence" value="ECO:0007669"/>
    <property type="project" value="UniProtKB-EC"/>
</dbReference>
<gene>
    <name evidence="23" type="primary">ligD</name>
    <name evidence="23" type="ORF">MUY27_13060</name>
</gene>
<dbReference type="PANTHER" id="PTHR42705:SF3">
    <property type="entry name" value="ATP-DEPENDENT DNA LIGASE"/>
    <property type="match status" value="1"/>
</dbReference>
<dbReference type="Gene3D" id="2.40.50.140">
    <property type="entry name" value="Nucleic acid-binding proteins"/>
    <property type="match status" value="1"/>
</dbReference>
<evidence type="ECO:0000256" key="9">
    <source>
        <dbReference type="ARBA" id="ARBA00022763"/>
    </source>
</evidence>
<dbReference type="CDD" id="cd07971">
    <property type="entry name" value="OBF_DNA_ligase_LigD"/>
    <property type="match status" value="1"/>
</dbReference>
<feature type="compositionally biased region" description="Basic and acidic residues" evidence="21">
    <location>
        <begin position="1"/>
        <end position="20"/>
    </location>
</feature>
<keyword evidence="8" id="KW-0547">Nucleotide-binding</keyword>
<reference evidence="23" key="1">
    <citation type="submission" date="2022-04" db="EMBL/GenBank/DDBJ databases">
        <title>Mucilaginibacter sp. RS28 isolated from freshwater.</title>
        <authorList>
            <person name="Ko S.-R."/>
        </authorList>
    </citation>
    <scope>NUCLEOTIDE SEQUENCE</scope>
    <source>
        <strain evidence="23">RS28</strain>
    </source>
</reference>
<keyword evidence="14" id="KW-0238">DNA-binding</keyword>
<dbReference type="PROSITE" id="PS50160">
    <property type="entry name" value="DNA_LIGASE_A3"/>
    <property type="match status" value="1"/>
</dbReference>
<keyword evidence="6" id="KW-0540">Nuclease</keyword>
<evidence type="ECO:0000256" key="11">
    <source>
        <dbReference type="ARBA" id="ARBA00022839"/>
    </source>
</evidence>
<comment type="catalytic activity">
    <reaction evidence="20">
        <text>ATP + (deoxyribonucleotide)n-3'-hydroxyl + 5'-phospho-(deoxyribonucleotide)m = (deoxyribonucleotide)n+m + AMP + diphosphate.</text>
        <dbReference type="EC" id="6.5.1.1"/>
    </reaction>
</comment>
<dbReference type="CDD" id="cd07906">
    <property type="entry name" value="Adenylation_DNA_ligase_LigD_LigC"/>
    <property type="match status" value="1"/>
</dbReference>
<keyword evidence="16" id="KW-0234">DNA repair</keyword>
<dbReference type="Pfam" id="PF13298">
    <property type="entry name" value="LigD_N"/>
    <property type="match status" value="1"/>
</dbReference>
<evidence type="ECO:0000256" key="4">
    <source>
        <dbReference type="ARBA" id="ARBA00022679"/>
    </source>
</evidence>
<dbReference type="InterPro" id="IPR012309">
    <property type="entry name" value="DNA_ligase_ATP-dep_C"/>
</dbReference>
<sequence length="853" mass="98471">MGLKEYEKKRDFNKTSEPKGGKGTGKTLRFVIQRHHASHLHYDFRLELDGVLKSWAVPKGPSMNPKDKRLAMMVEDHPYDYRTFEGLIPQGEYGGGVVIIWDEGTYESLAETREDDVKALHAGLHKGDLKFRLHGKILQGEFALVKLHSDEKSWLLIKHKDEFAVSDPYNSEDFVPDNIKELLNNKTEKVKKLPKHESPAEVYDHSEHVSAPAETHEPEPDSKQNNSKKTSGKKYEPMMAKLEAKLFEDQNWFYEHKLDGYRALGYTGKEAKLISRNNIDFGDKYKQVLDEIKTIDRQAVLDGEIVAEDKEGRASFQELQNYQNSGKKLNLRYHVFDLLMLDGHDVRSLELWKRKELLKALLDSYPQLKQLIYHDHVEGKGAALMETAKEKGWEGIIGKDKTSTYESGKRSDRWLKFKLQNSQEAIICGFTKPEGSRRYFGSLVLGIREGANIRYAGNCGTGFNEASLKDLYEKMQPLVTKERTLEEKIHQRGPVTWVKPKLVCEVYYSEWTGDRHLRHPVFKGLRNDKEPEKVVIETPETQLADDETIKIGRKTLKLTNQNKLWWKEEGITKGQLIHYYKQVSAQIIPFMKDKPISMRRQPNGIADEGFFQKDVDRKMIPDWVQTEPLYSESIHKDIQFIIGKDEATLLLLANLGCIEMNPWLSSYKKPDHPDFLVIDLDPHDVPFSQTIAAAHKTKEIFNRMNVDCYIKTSGSKGLHIYCYVGGKYNYDFIRVFAEYIATIIHAELPEFTSIERTPAKRPNKIYIDFLQNRRGQTIAAPYSARPKPGATVSAPLHWHEVNENLKISDFTIFNMPDRVKQVDDPWKDMMKKKADLQKALQLLKPDTVQFKKK</sequence>